<organism evidence="3 4">
    <name type="scientific">Galerina marginata (strain CBS 339.88)</name>
    <dbReference type="NCBI Taxonomy" id="685588"/>
    <lineage>
        <taxon>Eukaryota</taxon>
        <taxon>Fungi</taxon>
        <taxon>Dikarya</taxon>
        <taxon>Basidiomycota</taxon>
        <taxon>Agaricomycotina</taxon>
        <taxon>Agaricomycetes</taxon>
        <taxon>Agaricomycetidae</taxon>
        <taxon>Agaricales</taxon>
        <taxon>Agaricineae</taxon>
        <taxon>Strophariaceae</taxon>
        <taxon>Galerina</taxon>
    </lineage>
</organism>
<evidence type="ECO:0000256" key="1">
    <source>
        <dbReference type="ARBA" id="ARBA00007946"/>
    </source>
</evidence>
<dbReference type="InterPro" id="IPR024652">
    <property type="entry name" value="Trichodiene_synth"/>
</dbReference>
<keyword evidence="4" id="KW-1185">Reference proteome</keyword>
<keyword evidence="2" id="KW-0456">Lyase</keyword>
<dbReference type="Gene3D" id="1.10.600.10">
    <property type="entry name" value="Farnesyl Diphosphate Synthase"/>
    <property type="match status" value="1"/>
</dbReference>
<dbReference type="OrthoDB" id="2998174at2759"/>
<name>A0A067TFT0_GALM3</name>
<dbReference type="Proteomes" id="UP000027222">
    <property type="component" value="Unassembled WGS sequence"/>
</dbReference>
<evidence type="ECO:0008006" key="5">
    <source>
        <dbReference type="Google" id="ProtNLM"/>
    </source>
</evidence>
<dbReference type="InterPro" id="IPR008949">
    <property type="entry name" value="Isoprenoid_synthase_dom_sf"/>
</dbReference>
<evidence type="ECO:0000256" key="2">
    <source>
        <dbReference type="ARBA" id="ARBA00023239"/>
    </source>
</evidence>
<reference evidence="4" key="1">
    <citation type="journal article" date="2014" name="Proc. Natl. Acad. Sci. U.S.A.">
        <title>Extensive sampling of basidiomycete genomes demonstrates inadequacy of the white-rot/brown-rot paradigm for wood decay fungi.</title>
        <authorList>
            <person name="Riley R."/>
            <person name="Salamov A.A."/>
            <person name="Brown D.W."/>
            <person name="Nagy L.G."/>
            <person name="Floudas D."/>
            <person name="Held B.W."/>
            <person name="Levasseur A."/>
            <person name="Lombard V."/>
            <person name="Morin E."/>
            <person name="Otillar R."/>
            <person name="Lindquist E.A."/>
            <person name="Sun H."/>
            <person name="LaButti K.M."/>
            <person name="Schmutz J."/>
            <person name="Jabbour D."/>
            <person name="Luo H."/>
            <person name="Baker S.E."/>
            <person name="Pisabarro A.G."/>
            <person name="Walton J.D."/>
            <person name="Blanchette R.A."/>
            <person name="Henrissat B."/>
            <person name="Martin F."/>
            <person name="Cullen D."/>
            <person name="Hibbett D.S."/>
            <person name="Grigoriev I.V."/>
        </authorList>
    </citation>
    <scope>NUCLEOTIDE SEQUENCE [LARGE SCALE GENOMIC DNA]</scope>
    <source>
        <strain evidence="4">CBS 339.88</strain>
    </source>
</reference>
<dbReference type="GO" id="GO:0016838">
    <property type="term" value="F:carbon-oxygen lyase activity, acting on phosphates"/>
    <property type="evidence" value="ECO:0007669"/>
    <property type="project" value="InterPro"/>
</dbReference>
<dbReference type="SUPFAM" id="SSF48576">
    <property type="entry name" value="Terpenoid synthases"/>
    <property type="match status" value="1"/>
</dbReference>
<gene>
    <name evidence="3" type="ORF">GALMADRAFT_61275</name>
</gene>
<accession>A0A067TFT0</accession>
<dbReference type="AlphaFoldDB" id="A0A067TFT0"/>
<evidence type="ECO:0000313" key="3">
    <source>
        <dbReference type="EMBL" id="KDR81222.1"/>
    </source>
</evidence>
<feature type="non-terminal residue" evidence="3">
    <location>
        <position position="1"/>
    </location>
</feature>
<proteinExistence type="inferred from homology"/>
<evidence type="ECO:0000313" key="4">
    <source>
        <dbReference type="Proteomes" id="UP000027222"/>
    </source>
</evidence>
<sequence>DLYQFWDPIPANCITLAAMDFINGCLLEQMPDVRDMKLSDASKPWPYFLRNKTGCSAAYAFMLFPKHLNLNLSVYIQVIEDVILITNLVNDVLSFHKEYLAGETNNYLSNRSRVTQRTMIDTLQDAVDDTLAAHARVTKLLKNTDAALPWKRYVNGYLAFHFTLNRYRLHELGF</sequence>
<dbReference type="EMBL" id="KL142371">
    <property type="protein sequence ID" value="KDR81222.1"/>
    <property type="molecule type" value="Genomic_DNA"/>
</dbReference>
<dbReference type="Pfam" id="PF06330">
    <property type="entry name" value="TRI5"/>
    <property type="match status" value="1"/>
</dbReference>
<comment type="similarity">
    <text evidence="1">Belongs to the trichodiene synthase family.</text>
</comment>
<protein>
    <recommendedName>
        <fullName evidence="5">Terpenoid synthase</fullName>
    </recommendedName>
</protein>
<dbReference type="HOGENOM" id="CLU_052212_2_1_1"/>